<dbReference type="Pfam" id="PF00534">
    <property type="entry name" value="Glycos_transf_1"/>
    <property type="match status" value="1"/>
</dbReference>
<dbReference type="AlphaFoldDB" id="A0A4R5AMP3"/>
<dbReference type="InterPro" id="IPR028098">
    <property type="entry name" value="Glyco_trans_4-like_N"/>
</dbReference>
<dbReference type="Pfam" id="PF13439">
    <property type="entry name" value="Glyco_transf_4"/>
    <property type="match status" value="1"/>
</dbReference>
<evidence type="ECO:0000259" key="1">
    <source>
        <dbReference type="Pfam" id="PF00534"/>
    </source>
</evidence>
<dbReference type="PANTHER" id="PTHR12526:SF630">
    <property type="entry name" value="GLYCOSYLTRANSFERASE"/>
    <property type="match status" value="1"/>
</dbReference>
<sequence length="366" mass="41968">MKLLYIVPNVNNEGGVARVLSIKTNYLIEKLGYEVHILTQNEGFSPLFYSFNSSIIFHDILLKGNFLQFFNSFSKGLKTKIKAVQPDAIIVCDNGLKAYLIPFILKNKVPLILEMHSSKFIEERESKNKILTKIATSCMNIFKRMAIKKYDRFVVVTSESSKEWNIRNTNVIPNPLWFTSEKSSALENKKVIAVGRHTYEKGFDRMLQIWKKVIQKHPDWTLEIYGKSDGKVDLRLLAVNLNMLENVIFHEPIQNINEKYSEASFYLMTSRFEAFGMVLIEAMASGLPCVAYNCPCGPKAIISKNQDGFLIENDNESDYVKAVETLIENATLRTEMGRKAKLASEKYNIDTIMETWNQLFIAIKKN</sequence>
<keyword evidence="4" id="KW-1185">Reference proteome</keyword>
<feature type="domain" description="Glycosyltransferase subfamily 4-like N-terminal" evidence="2">
    <location>
        <begin position="14"/>
        <end position="164"/>
    </location>
</feature>
<evidence type="ECO:0000313" key="3">
    <source>
        <dbReference type="EMBL" id="TDD74041.1"/>
    </source>
</evidence>
<dbReference type="Proteomes" id="UP000295278">
    <property type="component" value="Unassembled WGS sequence"/>
</dbReference>
<dbReference type="GO" id="GO:0016757">
    <property type="term" value="F:glycosyltransferase activity"/>
    <property type="evidence" value="ECO:0007669"/>
    <property type="project" value="InterPro"/>
</dbReference>
<dbReference type="RefSeq" id="WP_131910760.1">
    <property type="nucleotide sequence ID" value="NZ_SMFM01000011.1"/>
</dbReference>
<accession>A0A4R5AMP3</accession>
<dbReference type="Gene3D" id="3.40.50.2000">
    <property type="entry name" value="Glycogen Phosphorylase B"/>
    <property type="match status" value="2"/>
</dbReference>
<organism evidence="3 4">
    <name type="scientific">Flavobacterium caseinilyticum</name>
    <dbReference type="NCBI Taxonomy" id="2541732"/>
    <lineage>
        <taxon>Bacteria</taxon>
        <taxon>Pseudomonadati</taxon>
        <taxon>Bacteroidota</taxon>
        <taxon>Flavobacteriia</taxon>
        <taxon>Flavobacteriales</taxon>
        <taxon>Flavobacteriaceae</taxon>
        <taxon>Flavobacterium</taxon>
    </lineage>
</organism>
<dbReference type="InterPro" id="IPR001296">
    <property type="entry name" value="Glyco_trans_1"/>
</dbReference>
<name>A0A4R5AMP3_9FLAO</name>
<keyword evidence="3" id="KW-0808">Transferase</keyword>
<reference evidence="3 4" key="1">
    <citation type="submission" date="2019-03" db="EMBL/GenBank/DDBJ databases">
        <title>Flavobacterium AT-3-2 sp. nov., isolated from arctic soil.</title>
        <authorList>
            <person name="Chaudhary D.K."/>
        </authorList>
    </citation>
    <scope>NUCLEOTIDE SEQUENCE [LARGE SCALE GENOMIC DNA]</scope>
    <source>
        <strain evidence="3 4">AT-3-2</strain>
    </source>
</reference>
<dbReference type="CDD" id="cd03820">
    <property type="entry name" value="GT4_AmsD-like"/>
    <property type="match status" value="1"/>
</dbReference>
<proteinExistence type="predicted"/>
<dbReference type="SUPFAM" id="SSF53756">
    <property type="entry name" value="UDP-Glycosyltransferase/glycogen phosphorylase"/>
    <property type="match status" value="1"/>
</dbReference>
<evidence type="ECO:0000259" key="2">
    <source>
        <dbReference type="Pfam" id="PF13439"/>
    </source>
</evidence>
<comment type="caution">
    <text evidence="3">The sequence shown here is derived from an EMBL/GenBank/DDBJ whole genome shotgun (WGS) entry which is preliminary data.</text>
</comment>
<feature type="domain" description="Glycosyl transferase family 1" evidence="1">
    <location>
        <begin position="185"/>
        <end position="341"/>
    </location>
</feature>
<protein>
    <submittedName>
        <fullName evidence="3">Glycosyltransferase family 4 protein</fullName>
    </submittedName>
</protein>
<dbReference type="OrthoDB" id="9811239at2"/>
<gene>
    <name evidence="3" type="ORF">E0F89_16130</name>
</gene>
<dbReference type="EMBL" id="SMFM01000011">
    <property type="protein sequence ID" value="TDD74041.1"/>
    <property type="molecule type" value="Genomic_DNA"/>
</dbReference>
<evidence type="ECO:0000313" key="4">
    <source>
        <dbReference type="Proteomes" id="UP000295278"/>
    </source>
</evidence>
<dbReference type="PANTHER" id="PTHR12526">
    <property type="entry name" value="GLYCOSYLTRANSFERASE"/>
    <property type="match status" value="1"/>
</dbReference>